<proteinExistence type="predicted"/>
<dbReference type="EMBL" id="JAINDJ010000003">
    <property type="protein sequence ID" value="KAG9452356.1"/>
    <property type="molecule type" value="Genomic_DNA"/>
</dbReference>
<comment type="caution">
    <text evidence="2">The sequence shown here is derived from an EMBL/GenBank/DDBJ whole genome shotgun (WGS) entry which is preliminary data.</text>
</comment>
<accession>A0AAV7EXH9</accession>
<protein>
    <submittedName>
        <fullName evidence="2">Uncharacterized protein</fullName>
    </submittedName>
</protein>
<evidence type="ECO:0000256" key="1">
    <source>
        <dbReference type="SAM" id="MobiDB-lite"/>
    </source>
</evidence>
<sequence length="172" mass="19719">MPAKFPYIFRPRWRGPREQGDPRKFSRGDGVVQMATSDTFDLSSLYACRLAPPSPTLHSSPFSPLLPQKGYRFFQPPRTETDSGSRDNPTRFNPKPRFVRWNPVPGSISLVTRSPSQGMDRNSSNKCSACRPHRVWVARAVSLRNMATLNVEFLHYFKTKLNNYDPTLPYLE</sequence>
<feature type="region of interest" description="Disordered" evidence="1">
    <location>
        <begin position="11"/>
        <end position="30"/>
    </location>
</feature>
<keyword evidence="3" id="KW-1185">Reference proteome</keyword>
<evidence type="ECO:0000313" key="2">
    <source>
        <dbReference type="EMBL" id="KAG9452356.1"/>
    </source>
</evidence>
<feature type="compositionally biased region" description="Basic and acidic residues" evidence="1">
    <location>
        <begin position="15"/>
        <end position="27"/>
    </location>
</feature>
<dbReference type="AlphaFoldDB" id="A0AAV7EXH9"/>
<gene>
    <name evidence="2" type="ORF">H6P81_005260</name>
</gene>
<reference evidence="2 3" key="1">
    <citation type="submission" date="2021-07" db="EMBL/GenBank/DDBJ databases">
        <title>The Aristolochia fimbriata genome: insights into angiosperm evolution, floral development and chemical biosynthesis.</title>
        <authorList>
            <person name="Jiao Y."/>
        </authorList>
    </citation>
    <scope>NUCLEOTIDE SEQUENCE [LARGE SCALE GENOMIC DNA]</scope>
    <source>
        <strain evidence="2">IBCAS-2021</strain>
        <tissue evidence="2">Leaf</tissue>
    </source>
</reference>
<dbReference type="Proteomes" id="UP000825729">
    <property type="component" value="Unassembled WGS sequence"/>
</dbReference>
<name>A0AAV7EXH9_ARIFI</name>
<organism evidence="2 3">
    <name type="scientific">Aristolochia fimbriata</name>
    <name type="common">White veined hardy Dutchman's pipe vine</name>
    <dbReference type="NCBI Taxonomy" id="158543"/>
    <lineage>
        <taxon>Eukaryota</taxon>
        <taxon>Viridiplantae</taxon>
        <taxon>Streptophyta</taxon>
        <taxon>Embryophyta</taxon>
        <taxon>Tracheophyta</taxon>
        <taxon>Spermatophyta</taxon>
        <taxon>Magnoliopsida</taxon>
        <taxon>Magnoliidae</taxon>
        <taxon>Piperales</taxon>
        <taxon>Aristolochiaceae</taxon>
        <taxon>Aristolochia</taxon>
    </lineage>
</organism>
<feature type="region of interest" description="Disordered" evidence="1">
    <location>
        <begin position="68"/>
        <end position="97"/>
    </location>
</feature>
<feature type="compositionally biased region" description="Basic and acidic residues" evidence="1">
    <location>
        <begin position="79"/>
        <end position="89"/>
    </location>
</feature>
<evidence type="ECO:0000313" key="3">
    <source>
        <dbReference type="Proteomes" id="UP000825729"/>
    </source>
</evidence>